<comment type="caution">
    <text evidence="2">The sequence shown here is derived from an EMBL/GenBank/DDBJ whole genome shotgun (WGS) entry which is preliminary data.</text>
</comment>
<keyword evidence="1" id="KW-0812">Transmembrane</keyword>
<proteinExistence type="predicted"/>
<protein>
    <recommendedName>
        <fullName evidence="4">DUF3137 domain-containing protein</fullName>
    </recommendedName>
</protein>
<reference evidence="2 3" key="1">
    <citation type="submission" date="2024-08" db="EMBL/GenBank/DDBJ databases">
        <title>Whole-genome sequencing of halo(alkali)philic microorganisms from hypersaline lakes.</title>
        <authorList>
            <person name="Sorokin D.Y."/>
            <person name="Merkel A.Y."/>
            <person name="Messina E."/>
            <person name="Yakimov M."/>
        </authorList>
    </citation>
    <scope>NUCLEOTIDE SEQUENCE [LARGE SCALE GENOMIC DNA]</scope>
    <source>
        <strain evidence="2 3">Cl-TMA</strain>
    </source>
</reference>
<accession>A0ABV4TUV7</accession>
<dbReference type="EMBL" id="JBGUAW010000006">
    <property type="protein sequence ID" value="MFA9461114.1"/>
    <property type="molecule type" value="Genomic_DNA"/>
</dbReference>
<evidence type="ECO:0000256" key="1">
    <source>
        <dbReference type="SAM" id="Phobius"/>
    </source>
</evidence>
<sequence length="331" mass="36686">MSTTCEGASGKASGATDAVLERLDSLRIRLRNEKRLKLFLPAGLTFFAVYWGLGQQGIPAYAGIIAGLFAAPFSGLIAYTLLRNRKQRRTFETAYHRDVTRPLLEELLPQARFLPEEGIGAEVLRASGLFQSGWSHYESRRSLLVDKAAGRFRLAEVAARSRDNTADAGTGRRIVFQGLFLHGKLNRSLGARVVAVPREGAPAFSSALAANKIRHWRPDREDGDLRTWNAGDEAIDTNFRIFTDRPEAAEALVHGVLTPLMALTGQNLPLGHGPAFVFLALRHDKLYLAKPSIHGFIKPDDYVSVTTLAKRDRTDLEYTRRLLDSMDELMA</sequence>
<evidence type="ECO:0008006" key="4">
    <source>
        <dbReference type="Google" id="ProtNLM"/>
    </source>
</evidence>
<feature type="transmembrane region" description="Helical" evidence="1">
    <location>
        <begin position="59"/>
        <end position="82"/>
    </location>
</feature>
<organism evidence="2 3">
    <name type="scientific">Thiohalorhabdus methylotrophus</name>
    <dbReference type="NCBI Taxonomy" id="3242694"/>
    <lineage>
        <taxon>Bacteria</taxon>
        <taxon>Pseudomonadati</taxon>
        <taxon>Pseudomonadota</taxon>
        <taxon>Gammaproteobacteria</taxon>
        <taxon>Thiohalorhabdales</taxon>
        <taxon>Thiohalorhabdaceae</taxon>
        <taxon>Thiohalorhabdus</taxon>
    </lineage>
</organism>
<keyword evidence="1" id="KW-1133">Transmembrane helix</keyword>
<dbReference type="Proteomes" id="UP001575181">
    <property type="component" value="Unassembled WGS sequence"/>
</dbReference>
<name>A0ABV4TUV7_9GAMM</name>
<dbReference type="RefSeq" id="WP_373655900.1">
    <property type="nucleotide sequence ID" value="NZ_JBGUAW010000006.1"/>
</dbReference>
<gene>
    <name evidence="2" type="ORF">ACERLL_09790</name>
</gene>
<keyword evidence="1" id="KW-0472">Membrane</keyword>
<evidence type="ECO:0000313" key="2">
    <source>
        <dbReference type="EMBL" id="MFA9461114.1"/>
    </source>
</evidence>
<feature type="transmembrane region" description="Helical" evidence="1">
    <location>
        <begin position="36"/>
        <end position="53"/>
    </location>
</feature>
<evidence type="ECO:0000313" key="3">
    <source>
        <dbReference type="Proteomes" id="UP001575181"/>
    </source>
</evidence>
<keyword evidence="3" id="KW-1185">Reference proteome</keyword>